<dbReference type="SUPFAM" id="SSF48350">
    <property type="entry name" value="GTPase activation domain, GAP"/>
    <property type="match status" value="1"/>
</dbReference>
<dbReference type="InterPro" id="IPR008936">
    <property type="entry name" value="Rho_GTPase_activation_prot"/>
</dbReference>
<evidence type="ECO:0000313" key="3">
    <source>
        <dbReference type="EMBL" id="TNN60660.1"/>
    </source>
</evidence>
<dbReference type="OrthoDB" id="9922675at2759"/>
<dbReference type="SMART" id="SM00324">
    <property type="entry name" value="RhoGAP"/>
    <property type="match status" value="1"/>
</dbReference>
<evidence type="ECO:0000313" key="4">
    <source>
        <dbReference type="Proteomes" id="UP000314294"/>
    </source>
</evidence>
<dbReference type="PANTHER" id="PTHR15670">
    <property type="entry name" value="RHO GTPASE ACTIVATING PROTEIN 11A"/>
    <property type="match status" value="1"/>
</dbReference>
<accession>A0A4Z2H599</accession>
<dbReference type="PROSITE" id="PS50238">
    <property type="entry name" value="RHOGAP"/>
    <property type="match status" value="1"/>
</dbReference>
<dbReference type="Proteomes" id="UP000314294">
    <property type="component" value="Unassembled WGS sequence"/>
</dbReference>
<dbReference type="InterPro" id="IPR000198">
    <property type="entry name" value="RhoGAP_dom"/>
</dbReference>
<proteinExistence type="predicted"/>
<protein>
    <submittedName>
        <fullName evidence="3">Rho GTPase-activating protein 11A</fullName>
    </submittedName>
</protein>
<dbReference type="InterPro" id="IPR042869">
    <property type="entry name" value="ARHGAP11A/B"/>
</dbReference>
<dbReference type="PANTHER" id="PTHR15670:SF4">
    <property type="entry name" value="RHO GTPASE-ACTIVATING PROTEIN 11A"/>
    <property type="match status" value="1"/>
</dbReference>
<reference evidence="3 4" key="1">
    <citation type="submission" date="2019-03" db="EMBL/GenBank/DDBJ databases">
        <title>First draft genome of Liparis tanakae, snailfish: a comprehensive survey of snailfish specific genes.</title>
        <authorList>
            <person name="Kim W."/>
            <person name="Song I."/>
            <person name="Jeong J.-H."/>
            <person name="Kim D."/>
            <person name="Kim S."/>
            <person name="Ryu S."/>
            <person name="Song J.Y."/>
            <person name="Lee S.K."/>
        </authorList>
    </citation>
    <scope>NUCLEOTIDE SEQUENCE [LARGE SCALE GENOMIC DNA]</scope>
    <source>
        <tissue evidence="3">Muscle</tissue>
    </source>
</reference>
<name>A0A4Z2H599_9TELE</name>
<feature type="domain" description="Rho-GAP" evidence="2">
    <location>
        <begin position="1"/>
        <end position="149"/>
    </location>
</feature>
<gene>
    <name evidence="3" type="ORF">EYF80_029133</name>
</gene>
<dbReference type="EMBL" id="SRLO01000330">
    <property type="protein sequence ID" value="TNN60660.1"/>
    <property type="molecule type" value="Genomic_DNA"/>
</dbReference>
<feature type="region of interest" description="Disordered" evidence="1">
    <location>
        <begin position="196"/>
        <end position="218"/>
    </location>
</feature>
<dbReference type="AlphaFoldDB" id="A0A4Z2H599"/>
<evidence type="ECO:0000259" key="2">
    <source>
        <dbReference type="PROSITE" id="PS50238"/>
    </source>
</evidence>
<dbReference type="Pfam" id="PF00620">
    <property type="entry name" value="RhoGAP"/>
    <property type="match status" value="1"/>
</dbReference>
<keyword evidence="4" id="KW-1185">Reference proteome</keyword>
<sequence>MCCHSWICVCVQAKLNRGEGCLTTCLPYDVATLIKQFCRELPEPLFPSELHAALLKAQALPSPPDRASALQLLSCLLPARNSSCLHYLYDFLSKVSQRCGENLMTSSNLATVFAPCLLPPPNKAEMSESRLELRVLVLHTFIDNPQLFGVIPKAVMDSMDFLINCHFLKDAKRGRRKRHSLKAMLSAKTVPWIPGRSKDRASVCEQSQEATSGGGGDRVPLRRSLGLETFPNVLLFRTCMPCLEQGFTPATTLSDGTSLVGKAPCTSPRRPARDLRLTPFPRFSRAPDADGSPVLTGIGKLQFSHRRISL</sequence>
<comment type="caution">
    <text evidence="3">The sequence shown here is derived from an EMBL/GenBank/DDBJ whole genome shotgun (WGS) entry which is preliminary data.</text>
</comment>
<organism evidence="3 4">
    <name type="scientific">Liparis tanakae</name>
    <name type="common">Tanaka's snailfish</name>
    <dbReference type="NCBI Taxonomy" id="230148"/>
    <lineage>
        <taxon>Eukaryota</taxon>
        <taxon>Metazoa</taxon>
        <taxon>Chordata</taxon>
        <taxon>Craniata</taxon>
        <taxon>Vertebrata</taxon>
        <taxon>Euteleostomi</taxon>
        <taxon>Actinopterygii</taxon>
        <taxon>Neopterygii</taxon>
        <taxon>Teleostei</taxon>
        <taxon>Neoteleostei</taxon>
        <taxon>Acanthomorphata</taxon>
        <taxon>Eupercaria</taxon>
        <taxon>Perciformes</taxon>
        <taxon>Cottioidei</taxon>
        <taxon>Cottales</taxon>
        <taxon>Liparidae</taxon>
        <taxon>Liparis</taxon>
    </lineage>
</organism>
<dbReference type="GO" id="GO:0007165">
    <property type="term" value="P:signal transduction"/>
    <property type="evidence" value="ECO:0007669"/>
    <property type="project" value="InterPro"/>
</dbReference>
<dbReference type="Gene3D" id="1.10.555.10">
    <property type="entry name" value="Rho GTPase activation protein"/>
    <property type="match status" value="1"/>
</dbReference>
<dbReference type="GO" id="GO:0005096">
    <property type="term" value="F:GTPase activator activity"/>
    <property type="evidence" value="ECO:0007669"/>
    <property type="project" value="TreeGrafter"/>
</dbReference>
<evidence type="ECO:0000256" key="1">
    <source>
        <dbReference type="SAM" id="MobiDB-lite"/>
    </source>
</evidence>